<accession>A0A222P239</accession>
<keyword evidence="2" id="KW-1185">Reference proteome</keyword>
<dbReference type="OrthoDB" id="5295974at2"/>
<evidence type="ECO:0000313" key="2">
    <source>
        <dbReference type="Proteomes" id="UP000201728"/>
    </source>
</evidence>
<name>A0A222P239_9GAMM</name>
<dbReference type="RefSeq" id="WP_094090911.1">
    <property type="nucleotide sequence ID" value="NZ_CP016397.1"/>
</dbReference>
<gene>
    <name evidence="1" type="ORF">clem_06720</name>
</gene>
<dbReference type="Proteomes" id="UP000201728">
    <property type="component" value="Chromosome"/>
</dbReference>
<evidence type="ECO:0000313" key="1">
    <source>
        <dbReference type="EMBL" id="ASQ45899.1"/>
    </source>
</evidence>
<dbReference type="AlphaFoldDB" id="A0A222P239"/>
<organism evidence="1 2">
    <name type="scientific">Legionella clemsonensis</name>
    <dbReference type="NCBI Taxonomy" id="1867846"/>
    <lineage>
        <taxon>Bacteria</taxon>
        <taxon>Pseudomonadati</taxon>
        <taxon>Pseudomonadota</taxon>
        <taxon>Gammaproteobacteria</taxon>
        <taxon>Legionellales</taxon>
        <taxon>Legionellaceae</taxon>
        <taxon>Legionella</taxon>
    </lineage>
</organism>
<protein>
    <recommendedName>
        <fullName evidence="3">Cofactor-independent phosphoglycerate mutase</fullName>
    </recommendedName>
</protein>
<dbReference type="KEGG" id="lcd:clem_06720"/>
<dbReference type="EMBL" id="CP016397">
    <property type="protein sequence ID" value="ASQ45899.1"/>
    <property type="molecule type" value="Genomic_DNA"/>
</dbReference>
<proteinExistence type="predicted"/>
<evidence type="ECO:0008006" key="3">
    <source>
        <dbReference type="Google" id="ProtNLM"/>
    </source>
</evidence>
<reference evidence="2" key="1">
    <citation type="submission" date="2016-07" db="EMBL/GenBank/DDBJ databases">
        <authorList>
            <person name="Florea S."/>
            <person name="Webb J.S."/>
            <person name="Jaromczyk J."/>
            <person name="Schardl C.L."/>
        </authorList>
    </citation>
    <scope>NUCLEOTIDE SEQUENCE [LARGE SCALE GENOMIC DNA]</scope>
    <source>
        <strain evidence="2">CDC-D5610</strain>
    </source>
</reference>
<sequence>MQIVVNGAAEAPPDSKPLPSQGSYYPNALTCLGCDALNPPLAELLSRYYQLQGQWLIASPIHWEATHNDAMIVAVDEMLELDDKESRRWFAVITEFLNTSGIETFYHDAYTWLLKIDDQPAINSKSVYKILHQSLMPTLAALDKELFWQRFITELQMFLSSHPLNNQRQSKLTINGLWLWGEGEFKPTRKEPLFTDDEILLKSVKQAQPVPSSLIFPKNSLLLIKYPHHIDIASLREKTQKKSVQWYWNNLAYSQPSIKWWVRLWRS</sequence>